<name>A0ACC0B3Z1_CATRO</name>
<gene>
    <name evidence="1" type="ORF">M9H77_17215</name>
</gene>
<comment type="caution">
    <text evidence="1">The sequence shown here is derived from an EMBL/GenBank/DDBJ whole genome shotgun (WGS) entry which is preliminary data.</text>
</comment>
<organism evidence="1 2">
    <name type="scientific">Catharanthus roseus</name>
    <name type="common">Madagascar periwinkle</name>
    <name type="synonym">Vinca rosea</name>
    <dbReference type="NCBI Taxonomy" id="4058"/>
    <lineage>
        <taxon>Eukaryota</taxon>
        <taxon>Viridiplantae</taxon>
        <taxon>Streptophyta</taxon>
        <taxon>Embryophyta</taxon>
        <taxon>Tracheophyta</taxon>
        <taxon>Spermatophyta</taxon>
        <taxon>Magnoliopsida</taxon>
        <taxon>eudicotyledons</taxon>
        <taxon>Gunneridae</taxon>
        <taxon>Pentapetalae</taxon>
        <taxon>asterids</taxon>
        <taxon>lamiids</taxon>
        <taxon>Gentianales</taxon>
        <taxon>Apocynaceae</taxon>
        <taxon>Rauvolfioideae</taxon>
        <taxon>Vinceae</taxon>
        <taxon>Catharanthinae</taxon>
        <taxon>Catharanthus</taxon>
    </lineage>
</organism>
<keyword evidence="2" id="KW-1185">Reference proteome</keyword>
<sequence>MKLFNLNKWSWLLKKNQLQSYEERIQKQDEYIQTLVESQKKLEGMMERLIAMAQHH</sequence>
<dbReference type="Proteomes" id="UP001060085">
    <property type="component" value="Linkage Group LG04"/>
</dbReference>
<reference evidence="2" key="1">
    <citation type="journal article" date="2023" name="Nat. Plants">
        <title>Single-cell RNA sequencing provides a high-resolution roadmap for understanding the multicellular compartmentation of specialized metabolism.</title>
        <authorList>
            <person name="Sun S."/>
            <person name="Shen X."/>
            <person name="Li Y."/>
            <person name="Li Y."/>
            <person name="Wang S."/>
            <person name="Li R."/>
            <person name="Zhang H."/>
            <person name="Shen G."/>
            <person name="Guo B."/>
            <person name="Wei J."/>
            <person name="Xu J."/>
            <person name="St-Pierre B."/>
            <person name="Chen S."/>
            <person name="Sun C."/>
        </authorList>
    </citation>
    <scope>NUCLEOTIDE SEQUENCE [LARGE SCALE GENOMIC DNA]</scope>
</reference>
<evidence type="ECO:0000313" key="1">
    <source>
        <dbReference type="EMBL" id="KAI5667362.1"/>
    </source>
</evidence>
<accession>A0ACC0B3Z1</accession>
<protein>
    <submittedName>
        <fullName evidence="1">Uncharacterized protein</fullName>
    </submittedName>
</protein>
<proteinExistence type="predicted"/>
<evidence type="ECO:0000313" key="2">
    <source>
        <dbReference type="Proteomes" id="UP001060085"/>
    </source>
</evidence>
<dbReference type="EMBL" id="CM044704">
    <property type="protein sequence ID" value="KAI5667362.1"/>
    <property type="molecule type" value="Genomic_DNA"/>
</dbReference>